<dbReference type="SMART" id="SM00507">
    <property type="entry name" value="HNHc"/>
    <property type="match status" value="1"/>
</dbReference>
<evidence type="ECO:0000259" key="2">
    <source>
        <dbReference type="SMART" id="SM00507"/>
    </source>
</evidence>
<evidence type="ECO:0000313" key="3">
    <source>
        <dbReference type="EMBL" id="MFH8251320.1"/>
    </source>
</evidence>
<comment type="caution">
    <text evidence="3">The sequence shown here is derived from an EMBL/GenBank/DDBJ whole genome shotgun (WGS) entry which is preliminary data.</text>
</comment>
<evidence type="ECO:0000256" key="1">
    <source>
        <dbReference type="SAM" id="MobiDB-lite"/>
    </source>
</evidence>
<gene>
    <name evidence="3" type="ORF">ACH3VR_13190</name>
</gene>
<name>A0ABW7Q8W6_9MICO</name>
<dbReference type="EMBL" id="JBIQWL010000004">
    <property type="protein sequence ID" value="MFH8251320.1"/>
    <property type="molecule type" value="Genomic_DNA"/>
</dbReference>
<accession>A0ABW7Q8W6</accession>
<dbReference type="RefSeq" id="WP_397556770.1">
    <property type="nucleotide sequence ID" value="NZ_JBIQWL010000004.1"/>
</dbReference>
<dbReference type="Pfam" id="PF02720">
    <property type="entry name" value="DUF222"/>
    <property type="match status" value="1"/>
</dbReference>
<feature type="region of interest" description="Disordered" evidence="1">
    <location>
        <begin position="249"/>
        <end position="277"/>
    </location>
</feature>
<dbReference type="InterPro" id="IPR003870">
    <property type="entry name" value="DUF222"/>
</dbReference>
<dbReference type="InterPro" id="IPR003615">
    <property type="entry name" value="HNH_nuc"/>
</dbReference>
<dbReference type="Proteomes" id="UP001610861">
    <property type="component" value="Unassembled WGS sequence"/>
</dbReference>
<proteinExistence type="predicted"/>
<feature type="domain" description="HNH nuclease" evidence="2">
    <location>
        <begin position="372"/>
        <end position="424"/>
    </location>
</feature>
<sequence>MDFPTADLRALADALGDAVGSALAGDAQQGLSDAELVAAVRTAEDLGRIVDATRLALAGEIGRRADTEYGDDRITASFGCGSAAELIERATLVSGATARARLRTAKAVTSRLTLTGQSRPAPLEHARIEMAAGRLSTDALTTVVDALRPLLGRCSADEIAAAESELVRAAVGDDETPACGIHELQIMATTWALFLDPDGTLPDQEHAERNRGLRISHRSHRGLRRVHGDLTEDVAAQLDRLLDAHLNPRVQDRGPRFTDADDSGAPDEHVHDPRTVDQKRHDALASILSAAASSAETPTLGGAAPTLIVTATEADLAAPDGVAFIESAGGPVAVPASFARHAGCHGTIHRLTLAENGSIVSLRIEDRVFNHRQRKALGARDGGCIIPGCSVPAAWCEVHHAIDYANGGPTDTANGVLLCWHHHRGIETSGWEIRMVDGVPQVRPPAWVDPQRRWRGPNRLLRQELERARSA</sequence>
<dbReference type="Gene3D" id="1.10.30.50">
    <property type="match status" value="1"/>
</dbReference>
<protein>
    <submittedName>
        <fullName evidence="3">DUF222 domain-containing protein</fullName>
    </submittedName>
</protein>
<keyword evidence="4" id="KW-1185">Reference proteome</keyword>
<evidence type="ECO:0000313" key="4">
    <source>
        <dbReference type="Proteomes" id="UP001610861"/>
    </source>
</evidence>
<feature type="compositionally biased region" description="Basic and acidic residues" evidence="1">
    <location>
        <begin position="266"/>
        <end position="277"/>
    </location>
</feature>
<reference evidence="3 4" key="1">
    <citation type="submission" date="2024-09" db="EMBL/GenBank/DDBJ databases">
        <authorList>
            <person name="Pan X."/>
        </authorList>
    </citation>
    <scope>NUCLEOTIDE SEQUENCE [LARGE SCALE GENOMIC DNA]</scope>
    <source>
        <strain evidence="3 4">B2969</strain>
    </source>
</reference>
<dbReference type="CDD" id="cd00085">
    <property type="entry name" value="HNHc"/>
    <property type="match status" value="1"/>
</dbReference>
<feature type="compositionally biased region" description="Basic and acidic residues" evidence="1">
    <location>
        <begin position="250"/>
        <end position="259"/>
    </location>
</feature>
<organism evidence="3 4">
    <name type="scientific">Microbacterium alkaliflavum</name>
    <dbReference type="NCBI Taxonomy" id="3248839"/>
    <lineage>
        <taxon>Bacteria</taxon>
        <taxon>Bacillati</taxon>
        <taxon>Actinomycetota</taxon>
        <taxon>Actinomycetes</taxon>
        <taxon>Micrococcales</taxon>
        <taxon>Microbacteriaceae</taxon>
        <taxon>Microbacterium</taxon>
    </lineage>
</organism>